<dbReference type="RefSeq" id="WP_106457532.1">
    <property type="nucleotide sequence ID" value="NZ_PXOH01000015.1"/>
</dbReference>
<dbReference type="Proteomes" id="UP000239001">
    <property type="component" value="Unassembled WGS sequence"/>
</dbReference>
<gene>
    <name evidence="2" type="ORF">C7H19_14160</name>
</gene>
<accession>A0A2T1LWF7</accession>
<keyword evidence="3" id="KW-1185">Reference proteome</keyword>
<dbReference type="EMBL" id="PXOH01000015">
    <property type="protein sequence ID" value="PSF36138.1"/>
    <property type="molecule type" value="Genomic_DNA"/>
</dbReference>
<organism evidence="2 3">
    <name type="scientific">Aphanothece hegewaldii CCALA 016</name>
    <dbReference type="NCBI Taxonomy" id="2107694"/>
    <lineage>
        <taxon>Bacteria</taxon>
        <taxon>Bacillati</taxon>
        <taxon>Cyanobacteriota</taxon>
        <taxon>Cyanophyceae</taxon>
        <taxon>Oscillatoriophycideae</taxon>
        <taxon>Chroococcales</taxon>
        <taxon>Aphanothecaceae</taxon>
        <taxon>Aphanothece</taxon>
    </lineage>
</organism>
<protein>
    <submittedName>
        <fullName evidence="2">Uncharacterized protein</fullName>
    </submittedName>
</protein>
<comment type="caution">
    <text evidence="2">The sequence shown here is derived from an EMBL/GenBank/DDBJ whole genome shotgun (WGS) entry which is preliminary data.</text>
</comment>
<reference evidence="2 3" key="2">
    <citation type="submission" date="2018-03" db="EMBL/GenBank/DDBJ databases">
        <authorList>
            <person name="Keele B.F."/>
        </authorList>
    </citation>
    <scope>NUCLEOTIDE SEQUENCE [LARGE SCALE GENOMIC DNA]</scope>
    <source>
        <strain evidence="2 3">CCALA 016</strain>
    </source>
</reference>
<feature type="compositionally biased region" description="Polar residues" evidence="1">
    <location>
        <begin position="50"/>
        <end position="66"/>
    </location>
</feature>
<dbReference type="Gene3D" id="1.20.120.20">
    <property type="entry name" value="Apolipoprotein"/>
    <property type="match status" value="1"/>
</dbReference>
<name>A0A2T1LWF7_9CHRO</name>
<dbReference type="OrthoDB" id="513842at2"/>
<evidence type="ECO:0000256" key="1">
    <source>
        <dbReference type="SAM" id="MobiDB-lite"/>
    </source>
</evidence>
<proteinExistence type="predicted"/>
<evidence type="ECO:0000313" key="3">
    <source>
        <dbReference type="Proteomes" id="UP000239001"/>
    </source>
</evidence>
<reference evidence="2 3" key="1">
    <citation type="submission" date="2018-03" db="EMBL/GenBank/DDBJ databases">
        <title>The ancient ancestry and fast evolution of plastids.</title>
        <authorList>
            <person name="Moore K.R."/>
            <person name="Magnabosco C."/>
            <person name="Momper L."/>
            <person name="Gold D.A."/>
            <person name="Bosak T."/>
            <person name="Fournier G.P."/>
        </authorList>
    </citation>
    <scope>NUCLEOTIDE SEQUENCE [LARGE SCALE GENOMIC DNA]</scope>
    <source>
        <strain evidence="2 3">CCALA 016</strain>
    </source>
</reference>
<dbReference type="AlphaFoldDB" id="A0A2T1LWF7"/>
<sequence length="195" mass="20786">MNVKRFSLARIVIVFLAGIILIVNTACSQSPSASASRGTYSSGVADEVTEPSNNSANKPYSAQPTKHASDKSGNYPLEKIQAEHMKESYSTTEAVPGTMNNFKDTEPGVDKAGAKASYLVEQAKKNLDKRAGSPPEAVENLKETASLNKVGDKLNQYSDSLNNTAEGVKEGAKKGFQNLKQNVKSAADDVSDSIQ</sequence>
<feature type="region of interest" description="Disordered" evidence="1">
    <location>
        <begin position="30"/>
        <end position="73"/>
    </location>
</feature>
<feature type="compositionally biased region" description="Polar residues" evidence="1">
    <location>
        <begin position="30"/>
        <end position="42"/>
    </location>
</feature>
<evidence type="ECO:0000313" key="2">
    <source>
        <dbReference type="EMBL" id="PSF36138.1"/>
    </source>
</evidence>